<dbReference type="AlphaFoldDB" id="A0A4C1UNE9"/>
<proteinExistence type="predicted"/>
<feature type="non-terminal residue" evidence="1">
    <location>
        <position position="113"/>
    </location>
</feature>
<dbReference type="Proteomes" id="UP000299102">
    <property type="component" value="Unassembled WGS sequence"/>
</dbReference>
<sequence length="113" mass="12821">MISNTMRPLKPPSIPQRRMPTPAAQFAAVRASVSNKSVTDMHPVRHVLGRSVGRRAKQVRAAERRGAQHLLWQRYAKKGGDYKYLWKDARSIPPSIGRQFRKTSPNSFLSPTK</sequence>
<dbReference type="EMBL" id="BGZK01000195">
    <property type="protein sequence ID" value="GBP27516.1"/>
    <property type="molecule type" value="Genomic_DNA"/>
</dbReference>
<gene>
    <name evidence="1" type="ORF">EVAR_18709_1</name>
</gene>
<comment type="caution">
    <text evidence="1">The sequence shown here is derived from an EMBL/GenBank/DDBJ whole genome shotgun (WGS) entry which is preliminary data.</text>
</comment>
<protein>
    <submittedName>
        <fullName evidence="1">Uncharacterized protein</fullName>
    </submittedName>
</protein>
<organism evidence="1 2">
    <name type="scientific">Eumeta variegata</name>
    <name type="common">Bagworm moth</name>
    <name type="synonym">Eumeta japonica</name>
    <dbReference type="NCBI Taxonomy" id="151549"/>
    <lineage>
        <taxon>Eukaryota</taxon>
        <taxon>Metazoa</taxon>
        <taxon>Ecdysozoa</taxon>
        <taxon>Arthropoda</taxon>
        <taxon>Hexapoda</taxon>
        <taxon>Insecta</taxon>
        <taxon>Pterygota</taxon>
        <taxon>Neoptera</taxon>
        <taxon>Endopterygota</taxon>
        <taxon>Lepidoptera</taxon>
        <taxon>Glossata</taxon>
        <taxon>Ditrysia</taxon>
        <taxon>Tineoidea</taxon>
        <taxon>Psychidae</taxon>
        <taxon>Oiketicinae</taxon>
        <taxon>Eumeta</taxon>
    </lineage>
</organism>
<evidence type="ECO:0000313" key="1">
    <source>
        <dbReference type="EMBL" id="GBP27516.1"/>
    </source>
</evidence>
<reference evidence="1 2" key="1">
    <citation type="journal article" date="2019" name="Commun. Biol.">
        <title>The bagworm genome reveals a unique fibroin gene that provides high tensile strength.</title>
        <authorList>
            <person name="Kono N."/>
            <person name="Nakamura H."/>
            <person name="Ohtoshi R."/>
            <person name="Tomita M."/>
            <person name="Numata K."/>
            <person name="Arakawa K."/>
        </authorList>
    </citation>
    <scope>NUCLEOTIDE SEQUENCE [LARGE SCALE GENOMIC DNA]</scope>
</reference>
<name>A0A4C1UNE9_EUMVA</name>
<accession>A0A4C1UNE9</accession>
<evidence type="ECO:0000313" key="2">
    <source>
        <dbReference type="Proteomes" id="UP000299102"/>
    </source>
</evidence>
<keyword evidence="2" id="KW-1185">Reference proteome</keyword>